<evidence type="ECO:0000313" key="2">
    <source>
        <dbReference type="EMBL" id="RIA95558.1"/>
    </source>
</evidence>
<feature type="compositionally biased region" description="Polar residues" evidence="1">
    <location>
        <begin position="535"/>
        <end position="546"/>
    </location>
</feature>
<dbReference type="Gene3D" id="2.40.70.10">
    <property type="entry name" value="Acid Proteases"/>
    <property type="match status" value="1"/>
</dbReference>
<evidence type="ECO:0000313" key="3">
    <source>
        <dbReference type="Proteomes" id="UP000265703"/>
    </source>
</evidence>
<accession>A0A397TBE8</accession>
<reference evidence="2 3" key="1">
    <citation type="submission" date="2018-06" db="EMBL/GenBank/DDBJ databases">
        <title>Comparative genomics reveals the genomic features of Rhizophagus irregularis, R. cerebriforme, R. diaphanum and Gigaspora rosea, and their symbiotic lifestyle signature.</title>
        <authorList>
            <person name="Morin E."/>
            <person name="San Clemente H."/>
            <person name="Chen E.C.H."/>
            <person name="De La Providencia I."/>
            <person name="Hainaut M."/>
            <person name="Kuo A."/>
            <person name="Kohler A."/>
            <person name="Murat C."/>
            <person name="Tang N."/>
            <person name="Roy S."/>
            <person name="Loubradou J."/>
            <person name="Henrissat B."/>
            <person name="Grigoriev I.V."/>
            <person name="Corradi N."/>
            <person name="Roux C."/>
            <person name="Martin F.M."/>
        </authorList>
    </citation>
    <scope>NUCLEOTIDE SEQUENCE [LARGE SCALE GENOMIC DNA]</scope>
    <source>
        <strain evidence="2 3">DAOM 227022</strain>
    </source>
</reference>
<comment type="caution">
    <text evidence="2">The sequence shown here is derived from an EMBL/GenBank/DDBJ whole genome shotgun (WGS) entry which is preliminary data.</text>
</comment>
<feature type="region of interest" description="Disordered" evidence="1">
    <location>
        <begin position="327"/>
        <end position="417"/>
    </location>
</feature>
<feature type="compositionally biased region" description="Basic and acidic residues" evidence="1">
    <location>
        <begin position="249"/>
        <end position="271"/>
    </location>
</feature>
<evidence type="ECO:0000256" key="1">
    <source>
        <dbReference type="SAM" id="MobiDB-lite"/>
    </source>
</evidence>
<sequence>MVICRRTYDILENANAGDFDNAYKCGLLKSKMGGIYAPVPVNDPYNGNNPINTPDTLRAWMRSKYQRETIGSQQSALQRLTQEKFLTTDSPDTYEKRIRPLLLGVADNDAQTIGFLKNHLSGDLYTWMRAVGPGTINGFFTNLKDMWLERTPNLNGSQSFQDNSSTEIDRLNAKIASLEAQITQPVQVHSQGNIQNNDALDKLYILAERLGLSSGAPKDSTFLDKYITDELIKRLGVIETHLAELSGKATKDTESSRHRYSESSDHSNGELEDRLGQIETHLAKLTRKDTRGTKSSQNQRSEFLTSNIKGLEKRLGQIEVLLAKLAKGSKTKSSRVHMTTANEQSNPIFSDDDTSKPEDNDYNSDNSSAVSGRSNKSSRSKINNGSKPHKVNQDNNSPSTCKVHFSEQGNQAQDSDEEDILDAMALDSCAELPIVTPDIVELVHDLPITLASGYTIYEDFLVVKYSKPMLIFSNSLLKKYRCAIDWDKDELKLHHNGKDFTIPVTMHKVKNKLEVNCANITPECVDLPAPDKISQDSQDLQSTLTASEDDTLKKNA</sequence>
<dbReference type="EMBL" id="QKYT01000059">
    <property type="protein sequence ID" value="RIA95558.1"/>
    <property type="molecule type" value="Genomic_DNA"/>
</dbReference>
<feature type="region of interest" description="Disordered" evidence="1">
    <location>
        <begin position="530"/>
        <end position="556"/>
    </location>
</feature>
<dbReference type="OrthoDB" id="2364622at2759"/>
<feature type="compositionally biased region" description="Polar residues" evidence="1">
    <location>
        <begin position="336"/>
        <end position="348"/>
    </location>
</feature>
<name>A0A397TBE8_9GLOM</name>
<feature type="compositionally biased region" description="Low complexity" evidence="1">
    <location>
        <begin position="366"/>
        <end position="386"/>
    </location>
</feature>
<keyword evidence="3" id="KW-1185">Reference proteome</keyword>
<gene>
    <name evidence="2" type="ORF">C1645_816506</name>
</gene>
<feature type="region of interest" description="Disordered" evidence="1">
    <location>
        <begin position="246"/>
        <end position="271"/>
    </location>
</feature>
<dbReference type="InterPro" id="IPR021109">
    <property type="entry name" value="Peptidase_aspartic_dom_sf"/>
</dbReference>
<proteinExistence type="predicted"/>
<dbReference type="Proteomes" id="UP000265703">
    <property type="component" value="Unassembled WGS sequence"/>
</dbReference>
<protein>
    <submittedName>
        <fullName evidence="2">Uncharacterized protein</fullName>
    </submittedName>
</protein>
<organism evidence="2 3">
    <name type="scientific">Glomus cerebriforme</name>
    <dbReference type="NCBI Taxonomy" id="658196"/>
    <lineage>
        <taxon>Eukaryota</taxon>
        <taxon>Fungi</taxon>
        <taxon>Fungi incertae sedis</taxon>
        <taxon>Mucoromycota</taxon>
        <taxon>Glomeromycotina</taxon>
        <taxon>Glomeromycetes</taxon>
        <taxon>Glomerales</taxon>
        <taxon>Glomeraceae</taxon>
        <taxon>Glomus</taxon>
    </lineage>
</organism>
<dbReference type="AlphaFoldDB" id="A0A397TBE8"/>